<evidence type="ECO:0000256" key="5">
    <source>
        <dbReference type="SAM" id="MobiDB-lite"/>
    </source>
</evidence>
<dbReference type="AlphaFoldDB" id="A0A918GHJ5"/>
<evidence type="ECO:0000313" key="9">
    <source>
        <dbReference type="EMBL" id="GGS33024.1"/>
    </source>
</evidence>
<accession>A0A918GHJ5</accession>
<dbReference type="InterPro" id="IPR014755">
    <property type="entry name" value="Cu-Rt/internalin_Ig-like"/>
</dbReference>
<keyword evidence="6" id="KW-0812">Transmembrane</keyword>
<dbReference type="GO" id="GO:0046688">
    <property type="term" value="P:response to copper ion"/>
    <property type="evidence" value="ECO:0007669"/>
    <property type="project" value="InterPro"/>
</dbReference>
<dbReference type="InterPro" id="IPR014756">
    <property type="entry name" value="Ig_E-set"/>
</dbReference>
<evidence type="ECO:0000256" key="1">
    <source>
        <dbReference type="ARBA" id="ARBA00004196"/>
    </source>
</evidence>
<dbReference type="InterPro" id="IPR007348">
    <property type="entry name" value="CopC_dom"/>
</dbReference>
<keyword evidence="3 7" id="KW-0732">Signal</keyword>
<dbReference type="EMBL" id="BMRB01000002">
    <property type="protein sequence ID" value="GGS33024.1"/>
    <property type="molecule type" value="Genomic_DNA"/>
</dbReference>
<evidence type="ECO:0000313" key="10">
    <source>
        <dbReference type="Proteomes" id="UP000660680"/>
    </source>
</evidence>
<evidence type="ECO:0000256" key="3">
    <source>
        <dbReference type="ARBA" id="ARBA00022729"/>
    </source>
</evidence>
<dbReference type="PANTHER" id="PTHR34820:SF4">
    <property type="entry name" value="INNER MEMBRANE PROTEIN YEBZ"/>
    <property type="match status" value="1"/>
</dbReference>
<dbReference type="GO" id="GO:0005507">
    <property type="term" value="F:copper ion binding"/>
    <property type="evidence" value="ECO:0007669"/>
    <property type="project" value="InterPro"/>
</dbReference>
<dbReference type="Pfam" id="PF04234">
    <property type="entry name" value="CopC"/>
    <property type="match status" value="1"/>
</dbReference>
<dbReference type="SUPFAM" id="SSF81296">
    <property type="entry name" value="E set domains"/>
    <property type="match status" value="1"/>
</dbReference>
<proteinExistence type="predicted"/>
<dbReference type="InterPro" id="IPR032694">
    <property type="entry name" value="CopC/D"/>
</dbReference>
<dbReference type="GO" id="GO:0005886">
    <property type="term" value="C:plasma membrane"/>
    <property type="evidence" value="ECO:0007669"/>
    <property type="project" value="TreeGrafter"/>
</dbReference>
<sequence length="205" mass="20285">MHRRLTVAAVAAAAALLAGAPPAAAHVELESSDPAQGAALSSAPSAVTLTFSGPVAANPESVRVTAPDGSAWRVSDVEASGSVVTAAVVAAGPAGVHGLAYRVTSDDGHIVTGTIRFTLARPAPTPPPSTTAPVTTATATAATITTATITTGAPTTTSAAPVSVATPSAPAEDTEDGGGLPAWFWVLFSAVLVWGALWLFRARRS</sequence>
<gene>
    <name evidence="9" type="ORF">GCM10010171_28920</name>
</gene>
<feature type="transmembrane region" description="Helical" evidence="6">
    <location>
        <begin position="182"/>
        <end position="200"/>
    </location>
</feature>
<dbReference type="GO" id="GO:0006825">
    <property type="term" value="P:copper ion transport"/>
    <property type="evidence" value="ECO:0007669"/>
    <property type="project" value="InterPro"/>
</dbReference>
<keyword evidence="4" id="KW-0186">Copper</keyword>
<dbReference type="GO" id="GO:0042597">
    <property type="term" value="C:periplasmic space"/>
    <property type="evidence" value="ECO:0007669"/>
    <property type="project" value="InterPro"/>
</dbReference>
<dbReference type="Proteomes" id="UP000660680">
    <property type="component" value="Unassembled WGS sequence"/>
</dbReference>
<keyword evidence="2" id="KW-0479">Metal-binding</keyword>
<feature type="chain" id="PRO_5037594462" description="CopC domain-containing protein" evidence="7">
    <location>
        <begin position="26"/>
        <end position="205"/>
    </location>
</feature>
<evidence type="ECO:0000259" key="8">
    <source>
        <dbReference type="Pfam" id="PF04234"/>
    </source>
</evidence>
<keyword evidence="10" id="KW-1185">Reference proteome</keyword>
<evidence type="ECO:0000256" key="2">
    <source>
        <dbReference type="ARBA" id="ARBA00022723"/>
    </source>
</evidence>
<keyword evidence="6" id="KW-0472">Membrane</keyword>
<comment type="subcellular location">
    <subcellularLocation>
        <location evidence="1">Cell envelope</location>
    </subcellularLocation>
</comment>
<evidence type="ECO:0000256" key="7">
    <source>
        <dbReference type="SAM" id="SignalP"/>
    </source>
</evidence>
<organism evidence="9 10">
    <name type="scientific">Actinokineospora fastidiosa</name>
    <dbReference type="NCBI Taxonomy" id="1816"/>
    <lineage>
        <taxon>Bacteria</taxon>
        <taxon>Bacillati</taxon>
        <taxon>Actinomycetota</taxon>
        <taxon>Actinomycetes</taxon>
        <taxon>Pseudonocardiales</taxon>
        <taxon>Pseudonocardiaceae</taxon>
        <taxon>Actinokineospora</taxon>
    </lineage>
</organism>
<feature type="region of interest" description="Disordered" evidence="5">
    <location>
        <begin position="153"/>
        <end position="173"/>
    </location>
</feature>
<feature type="compositionally biased region" description="Low complexity" evidence="5">
    <location>
        <begin position="153"/>
        <end position="171"/>
    </location>
</feature>
<name>A0A918GHJ5_9PSEU</name>
<protein>
    <recommendedName>
        <fullName evidence="8">CopC domain-containing protein</fullName>
    </recommendedName>
</protein>
<dbReference type="PANTHER" id="PTHR34820">
    <property type="entry name" value="INNER MEMBRANE PROTEIN YEBZ"/>
    <property type="match status" value="1"/>
</dbReference>
<feature type="domain" description="CopC" evidence="8">
    <location>
        <begin position="26"/>
        <end position="119"/>
    </location>
</feature>
<feature type="signal peptide" evidence="7">
    <location>
        <begin position="1"/>
        <end position="25"/>
    </location>
</feature>
<dbReference type="RefSeq" id="WP_189210919.1">
    <property type="nucleotide sequence ID" value="NZ_BMRB01000002.1"/>
</dbReference>
<dbReference type="Gene3D" id="2.60.40.1220">
    <property type="match status" value="1"/>
</dbReference>
<evidence type="ECO:0000256" key="4">
    <source>
        <dbReference type="ARBA" id="ARBA00023008"/>
    </source>
</evidence>
<comment type="caution">
    <text evidence="9">The sequence shown here is derived from an EMBL/GenBank/DDBJ whole genome shotgun (WGS) entry which is preliminary data.</text>
</comment>
<reference evidence="9" key="2">
    <citation type="submission" date="2020-09" db="EMBL/GenBank/DDBJ databases">
        <authorList>
            <person name="Sun Q."/>
            <person name="Ohkuma M."/>
        </authorList>
    </citation>
    <scope>NUCLEOTIDE SEQUENCE</scope>
    <source>
        <strain evidence="9">JCM 3276</strain>
    </source>
</reference>
<keyword evidence="6" id="KW-1133">Transmembrane helix</keyword>
<dbReference type="GO" id="GO:0030313">
    <property type="term" value="C:cell envelope"/>
    <property type="evidence" value="ECO:0007669"/>
    <property type="project" value="UniProtKB-SubCell"/>
</dbReference>
<reference evidence="9" key="1">
    <citation type="journal article" date="2014" name="Int. J. Syst. Evol. Microbiol.">
        <title>Complete genome sequence of Corynebacterium casei LMG S-19264T (=DSM 44701T), isolated from a smear-ripened cheese.</title>
        <authorList>
            <consortium name="US DOE Joint Genome Institute (JGI-PGF)"/>
            <person name="Walter F."/>
            <person name="Albersmeier A."/>
            <person name="Kalinowski J."/>
            <person name="Ruckert C."/>
        </authorList>
    </citation>
    <scope>NUCLEOTIDE SEQUENCE</scope>
    <source>
        <strain evidence="9">JCM 3276</strain>
    </source>
</reference>
<evidence type="ECO:0000256" key="6">
    <source>
        <dbReference type="SAM" id="Phobius"/>
    </source>
</evidence>